<evidence type="ECO:0000259" key="1">
    <source>
        <dbReference type="PROSITE" id="PS51750"/>
    </source>
</evidence>
<keyword evidence="3" id="KW-1185">Reference proteome</keyword>
<comment type="caution">
    <text evidence="2">The sequence shown here is derived from an EMBL/GenBank/DDBJ whole genome shotgun (WGS) entry which is preliminary data.</text>
</comment>
<organism evidence="2 3">
    <name type="scientific">Catonella massiliensis</name>
    <dbReference type="NCBI Taxonomy" id="2799636"/>
    <lineage>
        <taxon>Bacteria</taxon>
        <taxon>Bacillati</taxon>
        <taxon>Bacillota</taxon>
        <taxon>Clostridia</taxon>
        <taxon>Lachnospirales</taxon>
        <taxon>Lachnospiraceae</taxon>
        <taxon>Catonella</taxon>
    </lineage>
</organism>
<evidence type="ECO:0000313" key="2">
    <source>
        <dbReference type="EMBL" id="MBK5898633.1"/>
    </source>
</evidence>
<dbReference type="PANTHER" id="PTHR36180">
    <property type="entry name" value="DNA-BINDING PROTEIN-RELATED-RELATED"/>
    <property type="match status" value="1"/>
</dbReference>
<accession>A0ABS1J3B9</accession>
<dbReference type="SMART" id="SM01040">
    <property type="entry name" value="Bro-N"/>
    <property type="match status" value="1"/>
</dbReference>
<dbReference type="InterPro" id="IPR005039">
    <property type="entry name" value="Ant_C"/>
</dbReference>
<dbReference type="Proteomes" id="UP000604730">
    <property type="component" value="Unassembled WGS sequence"/>
</dbReference>
<dbReference type="InterPro" id="IPR003497">
    <property type="entry name" value="BRO_N_domain"/>
</dbReference>
<gene>
    <name evidence="2" type="ORF">JJN12_12770</name>
</gene>
<evidence type="ECO:0000313" key="3">
    <source>
        <dbReference type="Proteomes" id="UP000604730"/>
    </source>
</evidence>
<dbReference type="PANTHER" id="PTHR36180:SF2">
    <property type="entry name" value="BRO FAMILY PROTEIN"/>
    <property type="match status" value="1"/>
</dbReference>
<proteinExistence type="predicted"/>
<sequence length="270" mass="30718">MTELKTFSNSEFGNVRVIEVDNEPWFVGKDVAEILGYAETANMRKLLDETEYKEIDPQNRLFTGFVQNGMSLEPNKNIRRMLLVNESGLYQAIFGSTLEGAKKFKKWVTGEVLPTIRKHGAYMTDSTLEEALANPDFGIKLLTKLKEEKEARKKLEAKVEEDKPKVIFADAVSSSNTSILIGDLAKILKQNGYNTGQQRLFEILRSKGFLMKSGTSRNMPTQKAMEMKLFEVKETTINNPDGSIRITKTTKVTGIGQRYFINYFLKRLTY</sequence>
<feature type="domain" description="Bro-N" evidence="1">
    <location>
        <begin position="1"/>
        <end position="120"/>
    </location>
</feature>
<dbReference type="Pfam" id="PF02498">
    <property type="entry name" value="Bro-N"/>
    <property type="match status" value="1"/>
</dbReference>
<dbReference type="EMBL" id="JAEPRJ010000001">
    <property type="protein sequence ID" value="MBK5898633.1"/>
    <property type="molecule type" value="Genomic_DNA"/>
</dbReference>
<name>A0ABS1J3B9_9FIRM</name>
<reference evidence="2 3" key="1">
    <citation type="submission" date="2021-01" db="EMBL/GenBank/DDBJ databases">
        <title>Isolation and description of Catonella massiliensis sp. nov., a novel Catonella species, isolated from a stable periodontitis subject.</title>
        <authorList>
            <person name="Antezack A."/>
            <person name="Boxberger M."/>
            <person name="La Scola B."/>
            <person name="Monnet-Corti V."/>
        </authorList>
    </citation>
    <scope>NUCLEOTIDE SEQUENCE [LARGE SCALE GENOMIC DNA]</scope>
    <source>
        <strain evidence="2 3">Marseille-Q4567</strain>
    </source>
</reference>
<dbReference type="PROSITE" id="PS51750">
    <property type="entry name" value="BRO_N"/>
    <property type="match status" value="1"/>
</dbReference>
<protein>
    <submittedName>
        <fullName evidence="2">Phage antirepressor</fullName>
    </submittedName>
</protein>
<dbReference type="RefSeq" id="WP_208430037.1">
    <property type="nucleotide sequence ID" value="NZ_JAEPRJ010000001.1"/>
</dbReference>
<dbReference type="Pfam" id="PF03374">
    <property type="entry name" value="ANT"/>
    <property type="match status" value="1"/>
</dbReference>